<dbReference type="Pfam" id="PF00465">
    <property type="entry name" value="Fe-ADH"/>
    <property type="match status" value="1"/>
</dbReference>
<evidence type="ECO:0000256" key="1">
    <source>
        <dbReference type="ARBA" id="ARBA00000813"/>
    </source>
</evidence>
<name>A0A9Q0YDX8_HOLLE</name>
<dbReference type="InterPro" id="IPR001670">
    <property type="entry name" value="ADH_Fe/GldA"/>
</dbReference>
<dbReference type="CDD" id="cd08190">
    <property type="entry name" value="HOT"/>
    <property type="match status" value="1"/>
</dbReference>
<dbReference type="AlphaFoldDB" id="A0A9Q0YDX8"/>
<dbReference type="InterPro" id="IPR056798">
    <property type="entry name" value="ADH_Fe_C"/>
</dbReference>
<keyword evidence="7" id="KW-0496">Mitochondrion</keyword>
<comment type="subcellular location">
    <subcellularLocation>
        <location evidence="2">Mitochondrion</location>
    </subcellularLocation>
</comment>
<dbReference type="InterPro" id="IPR039697">
    <property type="entry name" value="Alcohol_dehydrogenase_Fe"/>
</dbReference>
<dbReference type="GO" id="GO:0047988">
    <property type="term" value="F:hydroxyacid-oxoacid transhydrogenase activity"/>
    <property type="evidence" value="ECO:0007669"/>
    <property type="project" value="UniProtKB-EC"/>
</dbReference>
<evidence type="ECO:0000256" key="6">
    <source>
        <dbReference type="ARBA" id="ARBA00023002"/>
    </source>
</evidence>
<evidence type="ECO:0000259" key="10">
    <source>
        <dbReference type="Pfam" id="PF25137"/>
    </source>
</evidence>
<comment type="similarity">
    <text evidence="3">Belongs to the iron-containing alcohol dehydrogenase family. Hydroxyacid-oxoacid transhydrogenase subfamily.</text>
</comment>
<evidence type="ECO:0000256" key="7">
    <source>
        <dbReference type="ARBA" id="ARBA00023128"/>
    </source>
</evidence>
<dbReference type="FunFam" id="3.40.50.1970:FF:000009">
    <property type="entry name" value="Fe-containing alcohol dehydrogenase"/>
    <property type="match status" value="1"/>
</dbReference>
<dbReference type="GO" id="GO:0005739">
    <property type="term" value="C:mitochondrion"/>
    <property type="evidence" value="ECO:0007669"/>
    <property type="project" value="UniProtKB-SubCell"/>
</dbReference>
<feature type="domain" description="Fe-containing alcohol dehydrogenase-like C-terminal" evidence="10">
    <location>
        <begin position="280"/>
        <end position="470"/>
    </location>
</feature>
<comment type="catalytic activity">
    <reaction evidence="8">
        <text>4-hydroxybutanoate + 2-oxoglutarate = (R)-2-hydroxyglutarate + succinate semialdehyde</text>
        <dbReference type="Rhea" id="RHEA:24734"/>
        <dbReference type="ChEBI" id="CHEBI:15801"/>
        <dbReference type="ChEBI" id="CHEBI:16724"/>
        <dbReference type="ChEBI" id="CHEBI:16810"/>
        <dbReference type="ChEBI" id="CHEBI:57706"/>
        <dbReference type="EC" id="1.1.99.24"/>
    </reaction>
</comment>
<dbReference type="OrthoDB" id="339764at2759"/>
<protein>
    <recommendedName>
        <fullName evidence="4">hydroxyacid-oxoacid transhydrogenase</fullName>
        <ecNumber evidence="4">1.1.99.24</ecNumber>
    </recommendedName>
</protein>
<evidence type="ECO:0000256" key="3">
    <source>
        <dbReference type="ARBA" id="ARBA00010005"/>
    </source>
</evidence>
<dbReference type="PANTHER" id="PTHR11496">
    <property type="entry name" value="ALCOHOL DEHYDROGENASE"/>
    <property type="match status" value="1"/>
</dbReference>
<evidence type="ECO:0000256" key="4">
    <source>
        <dbReference type="ARBA" id="ARBA00013182"/>
    </source>
</evidence>
<evidence type="ECO:0000313" key="11">
    <source>
        <dbReference type="EMBL" id="KAJ8020560.1"/>
    </source>
</evidence>
<dbReference type="EMBL" id="JAIZAY010000022">
    <property type="protein sequence ID" value="KAJ8020560.1"/>
    <property type="molecule type" value="Genomic_DNA"/>
</dbReference>
<dbReference type="InterPro" id="IPR042157">
    <property type="entry name" value="HOT"/>
</dbReference>
<proteinExistence type="inferred from homology"/>
<evidence type="ECO:0000313" key="12">
    <source>
        <dbReference type="Proteomes" id="UP001152320"/>
    </source>
</evidence>
<keyword evidence="6" id="KW-0560">Oxidoreductase</keyword>
<dbReference type="EC" id="1.1.99.24" evidence="4"/>
<sequence length="473" mass="51558">MASKARNIFALMHDISRAACGCPAHSQAFSGRITTSALQRLTTASTELPDYAFEMACSNIRFGAGVTQEVGMDFINLGAKHVAVVTDKTVSDLPIMEAVLSSLEKHHVNFEVYDKVRVEPTDGSFQDAINFARENPFDAFLAVGGGSAIDTCKTANLYACHTEAEFLDFVNAPIGKGLPITKQLKPLIAIPTTAGTGSETTGVAIFDYTPLKAKTGIAHRSLRPLLGIVDPLHTKHMPNQVAAYSGFDVLCHALESYTAIPYHQRTPRPQNPINRPAYQGSNPISDIWSTHALRILNKYFKRAVYDPEDLEARSQMHLASVFAGVGFGNAGVHLCHGMSYPISGMVKKHKASQYQVDHPLVPHGLSVVITAPAVFEFTAPSNPERHLEAAEMLGADVTNAKREDAGRILGDILKKYMTDMKIENGISEFGYTTEDIPGLVKGTIPQKRVTVLAPRPQTEEDLSMLFEKSMTVY</sequence>
<dbReference type="FunFam" id="1.20.1090.10:FF:000003">
    <property type="entry name" value="Probable hydroxyacid-oxoacid transhydrogenase, mitochondrial"/>
    <property type="match status" value="1"/>
</dbReference>
<feature type="domain" description="Alcohol dehydrogenase iron-type/glycerol dehydrogenase GldA" evidence="9">
    <location>
        <begin position="58"/>
        <end position="231"/>
    </location>
</feature>
<comment type="caution">
    <text evidence="11">The sequence shown here is derived from an EMBL/GenBank/DDBJ whole genome shotgun (WGS) entry which is preliminary data.</text>
</comment>
<dbReference type="PANTHER" id="PTHR11496:SF83">
    <property type="entry name" value="HYDROXYACID-OXOACID TRANSHYDROGENASE, MITOCHONDRIAL"/>
    <property type="match status" value="1"/>
</dbReference>
<keyword evidence="5" id="KW-0809">Transit peptide</keyword>
<evidence type="ECO:0000256" key="2">
    <source>
        <dbReference type="ARBA" id="ARBA00004173"/>
    </source>
</evidence>
<organism evidence="11 12">
    <name type="scientific">Holothuria leucospilota</name>
    <name type="common">Black long sea cucumber</name>
    <name type="synonym">Mertensiothuria leucospilota</name>
    <dbReference type="NCBI Taxonomy" id="206669"/>
    <lineage>
        <taxon>Eukaryota</taxon>
        <taxon>Metazoa</taxon>
        <taxon>Echinodermata</taxon>
        <taxon>Eleutherozoa</taxon>
        <taxon>Echinozoa</taxon>
        <taxon>Holothuroidea</taxon>
        <taxon>Aspidochirotacea</taxon>
        <taxon>Aspidochirotida</taxon>
        <taxon>Holothuriidae</taxon>
        <taxon>Holothuria</taxon>
    </lineage>
</organism>
<reference evidence="11" key="1">
    <citation type="submission" date="2021-10" db="EMBL/GenBank/DDBJ databases">
        <title>Tropical sea cucumber genome reveals ecological adaptation and Cuvierian tubules defense mechanism.</title>
        <authorList>
            <person name="Chen T."/>
        </authorList>
    </citation>
    <scope>NUCLEOTIDE SEQUENCE</scope>
    <source>
        <strain evidence="11">Nanhai2018</strain>
        <tissue evidence="11">Muscle</tissue>
    </source>
</reference>
<dbReference type="SUPFAM" id="SSF56796">
    <property type="entry name" value="Dehydroquinate synthase-like"/>
    <property type="match status" value="1"/>
</dbReference>
<evidence type="ECO:0000256" key="8">
    <source>
        <dbReference type="ARBA" id="ARBA00049496"/>
    </source>
</evidence>
<dbReference type="Proteomes" id="UP001152320">
    <property type="component" value="Chromosome 22"/>
</dbReference>
<keyword evidence="12" id="KW-1185">Reference proteome</keyword>
<dbReference type="Pfam" id="PF25137">
    <property type="entry name" value="ADH_Fe_C"/>
    <property type="match status" value="1"/>
</dbReference>
<gene>
    <name evidence="11" type="ORF">HOLleu_40184</name>
</gene>
<dbReference type="GO" id="GO:0004022">
    <property type="term" value="F:alcohol dehydrogenase (NAD+) activity"/>
    <property type="evidence" value="ECO:0007669"/>
    <property type="project" value="InterPro"/>
</dbReference>
<evidence type="ECO:0000256" key="5">
    <source>
        <dbReference type="ARBA" id="ARBA00022946"/>
    </source>
</evidence>
<dbReference type="GO" id="GO:0046872">
    <property type="term" value="F:metal ion binding"/>
    <property type="evidence" value="ECO:0007669"/>
    <property type="project" value="InterPro"/>
</dbReference>
<dbReference type="Gene3D" id="1.20.1090.10">
    <property type="entry name" value="Dehydroquinate synthase-like - alpha domain"/>
    <property type="match status" value="1"/>
</dbReference>
<comment type="catalytic activity">
    <reaction evidence="1">
        <text>(S)-3-hydroxybutanoate + 2-oxoglutarate = (R)-2-hydroxyglutarate + acetoacetate</text>
        <dbReference type="Rhea" id="RHEA:23048"/>
        <dbReference type="ChEBI" id="CHEBI:11047"/>
        <dbReference type="ChEBI" id="CHEBI:13705"/>
        <dbReference type="ChEBI" id="CHEBI:15801"/>
        <dbReference type="ChEBI" id="CHEBI:16810"/>
        <dbReference type="EC" id="1.1.99.24"/>
    </reaction>
</comment>
<evidence type="ECO:0000259" key="9">
    <source>
        <dbReference type="Pfam" id="PF00465"/>
    </source>
</evidence>
<accession>A0A9Q0YDX8</accession>
<dbReference type="Gene3D" id="3.40.50.1970">
    <property type="match status" value="1"/>
</dbReference>